<dbReference type="PANTHER" id="PTHR34322">
    <property type="entry name" value="TRANSPOSASE, Y1_TNP DOMAIN-CONTAINING"/>
    <property type="match status" value="1"/>
</dbReference>
<reference evidence="3 4" key="1">
    <citation type="submission" date="2017-05" db="EMBL/GenBank/DDBJ databases">
        <authorList>
            <person name="Varghese N."/>
            <person name="Submissions S."/>
        </authorList>
    </citation>
    <scope>NUCLEOTIDE SEQUENCE [LARGE SCALE GENOMIC DNA]</scope>
    <source>
        <strain evidence="3 4">DSM 25457</strain>
    </source>
</reference>
<evidence type="ECO:0000313" key="4">
    <source>
        <dbReference type="Proteomes" id="UP001158067"/>
    </source>
</evidence>
<keyword evidence="4" id="KW-1185">Reference proteome</keyword>
<dbReference type="Proteomes" id="UP001158067">
    <property type="component" value="Unassembled WGS sequence"/>
</dbReference>
<sequence length="234" mass="27428">MPRTKRADEAGCIYHALNRGNAKRDLFHKPEDYHAFLRTLHQGLEKYPVDLLAFCLMPNHWHLVVRPRKDGRMGKLLGWVSATHTLRYHAHNHSSGTGHLYQGPFKSFPCQDDEHFLVVCRYVERNALSGRLVRAAEDWEFGSLYRWYHKQDRDPRLLTSWPIRRPSNWAKRVNERLSRKELDAVRESVVRGRPFGDTQWTEQTCERAGLWATTRPRGRPRKKPQVDAVQGTPN</sequence>
<accession>A0ABY1PTA5</accession>
<proteinExistence type="predicted"/>
<name>A0ABY1PTA5_9BACT</name>
<dbReference type="RefSeq" id="WP_283431502.1">
    <property type="nucleotide sequence ID" value="NZ_FXUG01000002.1"/>
</dbReference>
<dbReference type="InterPro" id="IPR036515">
    <property type="entry name" value="Transposase_17_sf"/>
</dbReference>
<feature type="region of interest" description="Disordered" evidence="1">
    <location>
        <begin position="212"/>
        <end position="234"/>
    </location>
</feature>
<organism evidence="3 4">
    <name type="scientific">Neorhodopirellula lusitana</name>
    <dbReference type="NCBI Taxonomy" id="445327"/>
    <lineage>
        <taxon>Bacteria</taxon>
        <taxon>Pseudomonadati</taxon>
        <taxon>Planctomycetota</taxon>
        <taxon>Planctomycetia</taxon>
        <taxon>Pirellulales</taxon>
        <taxon>Pirellulaceae</taxon>
        <taxon>Neorhodopirellula</taxon>
    </lineage>
</organism>
<evidence type="ECO:0000256" key="1">
    <source>
        <dbReference type="SAM" id="MobiDB-lite"/>
    </source>
</evidence>
<dbReference type="InterPro" id="IPR002686">
    <property type="entry name" value="Transposase_17"/>
</dbReference>
<dbReference type="SUPFAM" id="SSF143422">
    <property type="entry name" value="Transposase IS200-like"/>
    <property type="match status" value="1"/>
</dbReference>
<protein>
    <submittedName>
        <fullName evidence="3">Transposase</fullName>
    </submittedName>
</protein>
<feature type="domain" description="Transposase IS200-like" evidence="2">
    <location>
        <begin position="9"/>
        <end position="126"/>
    </location>
</feature>
<dbReference type="EMBL" id="FXUG01000002">
    <property type="protein sequence ID" value="SMP46706.1"/>
    <property type="molecule type" value="Genomic_DNA"/>
</dbReference>
<dbReference type="Gene3D" id="3.30.70.1290">
    <property type="entry name" value="Transposase IS200-like"/>
    <property type="match status" value="1"/>
</dbReference>
<gene>
    <name evidence="3" type="ORF">SAMN06265222_102166</name>
</gene>
<evidence type="ECO:0000313" key="3">
    <source>
        <dbReference type="EMBL" id="SMP46706.1"/>
    </source>
</evidence>
<dbReference type="SMART" id="SM01321">
    <property type="entry name" value="Y1_Tnp"/>
    <property type="match status" value="1"/>
</dbReference>
<dbReference type="Pfam" id="PF01797">
    <property type="entry name" value="Y1_Tnp"/>
    <property type="match status" value="1"/>
</dbReference>
<dbReference type="PANTHER" id="PTHR34322:SF2">
    <property type="entry name" value="TRANSPOSASE IS200-LIKE DOMAIN-CONTAINING PROTEIN"/>
    <property type="match status" value="1"/>
</dbReference>
<evidence type="ECO:0000259" key="2">
    <source>
        <dbReference type="SMART" id="SM01321"/>
    </source>
</evidence>
<comment type="caution">
    <text evidence="3">The sequence shown here is derived from an EMBL/GenBank/DDBJ whole genome shotgun (WGS) entry which is preliminary data.</text>
</comment>